<protein>
    <recommendedName>
        <fullName evidence="9">Copper acquisition factor BIM1-like domain-containing protein</fullName>
    </recommendedName>
</protein>
<keyword evidence="3 8" id="KW-0732">Signal</keyword>
<evidence type="ECO:0000256" key="7">
    <source>
        <dbReference type="ARBA" id="ARBA00037868"/>
    </source>
</evidence>
<dbReference type="InterPro" id="IPR046936">
    <property type="entry name" value="BIM1-like"/>
</dbReference>
<dbReference type="PANTHER" id="PTHR34992">
    <property type="entry name" value="HYPHAL ANASTAMOSIS-7 PROTEIN"/>
    <property type="match status" value="1"/>
</dbReference>
<sequence length="239" mass="25306">MHITLRTAIFCGLAASAAAHIKIANPETRNFNSQVEHIAPCGGSDTADKDSIYNFPLTGEYITVSINDGRGSLAFAHASGESSQSFQSLNITFPYNIQFNPSCFANPGNSGVLQVIAHVTREKTLYQCSDIAVGAAGSPIQKVPSSSANSVSAVGPSALIVLSVTALSLSLLDLEERKGALYCLVVWLSTIENDPEKHTFTKCALQFTGWIHKIIFTVGDIIPGTTHAGLFGRVMCSGA</sequence>
<dbReference type="PANTHER" id="PTHR34992:SF1">
    <property type="entry name" value="COPPER ACQUISITION FACTOR BIM1-LIKE DOMAIN-CONTAINING PROTEIN"/>
    <property type="match status" value="1"/>
</dbReference>
<name>A0A4P9Y3S7_9FUNG</name>
<evidence type="ECO:0000256" key="5">
    <source>
        <dbReference type="ARBA" id="ARBA00023180"/>
    </source>
</evidence>
<evidence type="ECO:0000256" key="4">
    <source>
        <dbReference type="ARBA" id="ARBA00023136"/>
    </source>
</evidence>
<dbReference type="AlphaFoldDB" id="A0A4P9Y3S7"/>
<dbReference type="OrthoDB" id="2146436at2759"/>
<dbReference type="Pfam" id="PF20238">
    <property type="entry name" value="BIM1-like_dom"/>
    <property type="match status" value="1"/>
</dbReference>
<dbReference type="GO" id="GO:0005886">
    <property type="term" value="C:plasma membrane"/>
    <property type="evidence" value="ECO:0007669"/>
    <property type="project" value="UniProtKB-SubCell"/>
</dbReference>
<evidence type="ECO:0000313" key="11">
    <source>
        <dbReference type="Proteomes" id="UP000267251"/>
    </source>
</evidence>
<evidence type="ECO:0000256" key="1">
    <source>
        <dbReference type="ARBA" id="ARBA00004236"/>
    </source>
</evidence>
<gene>
    <name evidence="10" type="ORF">BJ684DRAFT_16126</name>
</gene>
<dbReference type="InterPro" id="IPR046530">
    <property type="entry name" value="BIM1-like_dom"/>
</dbReference>
<evidence type="ECO:0000259" key="9">
    <source>
        <dbReference type="Pfam" id="PF20238"/>
    </source>
</evidence>
<feature type="signal peptide" evidence="8">
    <location>
        <begin position="1"/>
        <end position="19"/>
    </location>
</feature>
<proteinExistence type="predicted"/>
<feature type="chain" id="PRO_5020762597" description="Copper acquisition factor BIM1-like domain-containing protein" evidence="8">
    <location>
        <begin position="20"/>
        <end position="239"/>
    </location>
</feature>
<evidence type="ECO:0000313" key="10">
    <source>
        <dbReference type="EMBL" id="RKP13473.1"/>
    </source>
</evidence>
<dbReference type="EMBL" id="KZ988011">
    <property type="protein sequence ID" value="RKP13473.1"/>
    <property type="molecule type" value="Genomic_DNA"/>
</dbReference>
<comment type="subcellular location">
    <subcellularLocation>
        <location evidence="1">Cell membrane</location>
    </subcellularLocation>
    <subcellularLocation>
        <location evidence="7">Endomembrane system</location>
        <topology evidence="7">Lipid-anchor</topology>
    </subcellularLocation>
</comment>
<accession>A0A4P9Y3S7</accession>
<dbReference type="GO" id="GO:0012505">
    <property type="term" value="C:endomembrane system"/>
    <property type="evidence" value="ECO:0007669"/>
    <property type="project" value="UniProtKB-SubCell"/>
</dbReference>
<evidence type="ECO:0000256" key="2">
    <source>
        <dbReference type="ARBA" id="ARBA00022475"/>
    </source>
</evidence>
<evidence type="ECO:0000256" key="6">
    <source>
        <dbReference type="ARBA" id="ARBA00023288"/>
    </source>
</evidence>
<keyword evidence="5" id="KW-0325">Glycoprotein</keyword>
<dbReference type="Proteomes" id="UP000267251">
    <property type="component" value="Unassembled WGS sequence"/>
</dbReference>
<evidence type="ECO:0000256" key="8">
    <source>
        <dbReference type="SAM" id="SignalP"/>
    </source>
</evidence>
<keyword evidence="4" id="KW-0472">Membrane</keyword>
<organism evidence="10 11">
    <name type="scientific">Piptocephalis cylindrospora</name>
    <dbReference type="NCBI Taxonomy" id="1907219"/>
    <lineage>
        <taxon>Eukaryota</taxon>
        <taxon>Fungi</taxon>
        <taxon>Fungi incertae sedis</taxon>
        <taxon>Zoopagomycota</taxon>
        <taxon>Zoopagomycotina</taxon>
        <taxon>Zoopagomycetes</taxon>
        <taxon>Zoopagales</taxon>
        <taxon>Piptocephalidaceae</taxon>
        <taxon>Piptocephalis</taxon>
    </lineage>
</organism>
<keyword evidence="11" id="KW-1185">Reference proteome</keyword>
<keyword evidence="6" id="KW-0449">Lipoprotein</keyword>
<feature type="domain" description="Copper acquisition factor BIM1-like" evidence="9">
    <location>
        <begin position="19"/>
        <end position="150"/>
    </location>
</feature>
<reference evidence="11" key="1">
    <citation type="journal article" date="2018" name="Nat. Microbiol.">
        <title>Leveraging single-cell genomics to expand the fungal tree of life.</title>
        <authorList>
            <person name="Ahrendt S.R."/>
            <person name="Quandt C.A."/>
            <person name="Ciobanu D."/>
            <person name="Clum A."/>
            <person name="Salamov A."/>
            <person name="Andreopoulos B."/>
            <person name="Cheng J.F."/>
            <person name="Woyke T."/>
            <person name="Pelin A."/>
            <person name="Henrissat B."/>
            <person name="Reynolds N.K."/>
            <person name="Benny G.L."/>
            <person name="Smith M.E."/>
            <person name="James T.Y."/>
            <person name="Grigoriev I.V."/>
        </authorList>
    </citation>
    <scope>NUCLEOTIDE SEQUENCE [LARGE SCALE GENOMIC DNA]</scope>
</reference>
<evidence type="ECO:0000256" key="3">
    <source>
        <dbReference type="ARBA" id="ARBA00022729"/>
    </source>
</evidence>
<keyword evidence="2" id="KW-1003">Cell membrane</keyword>